<gene>
    <name evidence="1" type="ORF">JOD01_002838</name>
</gene>
<proteinExistence type="predicted"/>
<accession>A0A939BVY4</accession>
<dbReference type="EMBL" id="JAFBEB010000010">
    <property type="protein sequence ID" value="MBM7591211.1"/>
    <property type="molecule type" value="Genomic_DNA"/>
</dbReference>
<keyword evidence="2" id="KW-1185">Reference proteome</keyword>
<dbReference type="RefSeq" id="WP_204518939.1">
    <property type="nucleotide sequence ID" value="NZ_BAABIN010000012.1"/>
</dbReference>
<dbReference type="Proteomes" id="UP000717624">
    <property type="component" value="Unassembled WGS sequence"/>
</dbReference>
<organism evidence="1 2">
    <name type="scientific">Brevibacillus fulvus</name>
    <dbReference type="NCBI Taxonomy" id="1125967"/>
    <lineage>
        <taxon>Bacteria</taxon>
        <taxon>Bacillati</taxon>
        <taxon>Bacillota</taxon>
        <taxon>Bacilli</taxon>
        <taxon>Bacillales</taxon>
        <taxon>Paenibacillaceae</taxon>
        <taxon>Brevibacillus</taxon>
    </lineage>
</organism>
<dbReference type="AlphaFoldDB" id="A0A939BVY4"/>
<comment type="caution">
    <text evidence="1">The sequence shown here is derived from an EMBL/GenBank/DDBJ whole genome shotgun (WGS) entry which is preliminary data.</text>
</comment>
<evidence type="ECO:0000313" key="2">
    <source>
        <dbReference type="Proteomes" id="UP000717624"/>
    </source>
</evidence>
<sequence>MTMYINILKPEELQMTLQQLDAAAQDVINAGQAREEAYGNKADLVKQRTTLKTDVDLTESEAIMNIKGEGKSAYAEMPGGEKVYLTNETAREAYRKMASQEQRKSLALVEADINALEVIYYQASDKWQTVKAASDAIQAKANLQAAMLTFMAKQG</sequence>
<reference evidence="1" key="1">
    <citation type="submission" date="2021-01" db="EMBL/GenBank/DDBJ databases">
        <title>Genomic Encyclopedia of Type Strains, Phase IV (KMG-IV): sequencing the most valuable type-strain genomes for metagenomic binning, comparative biology and taxonomic classification.</title>
        <authorList>
            <person name="Goeker M."/>
        </authorList>
    </citation>
    <scope>NUCLEOTIDE SEQUENCE</scope>
    <source>
        <strain evidence="1">DSM 25523</strain>
    </source>
</reference>
<evidence type="ECO:0000313" key="1">
    <source>
        <dbReference type="EMBL" id="MBM7591211.1"/>
    </source>
</evidence>
<name>A0A939BVY4_9BACL</name>
<protein>
    <submittedName>
        <fullName evidence="1">Phage shock protein A</fullName>
    </submittedName>
</protein>